<dbReference type="GO" id="GO:0004736">
    <property type="term" value="F:pyruvate carboxylase activity"/>
    <property type="evidence" value="ECO:0007669"/>
    <property type="project" value="UniProtKB-EC"/>
</dbReference>
<dbReference type="PANTHER" id="PTHR48095">
    <property type="entry name" value="PYRUVATE CARBOXYLASE SUBUNIT A"/>
    <property type="match status" value="1"/>
</dbReference>
<dbReference type="Proteomes" id="UP000623215">
    <property type="component" value="Unassembled WGS sequence"/>
</dbReference>
<keyword evidence="4" id="KW-0460">Magnesium</keyword>
<gene>
    <name evidence="6" type="ORF">EYH55_02670</name>
</gene>
<dbReference type="EMBL" id="DQVW01000045">
    <property type="protein sequence ID" value="HIQ32366.1"/>
    <property type="molecule type" value="Genomic_DNA"/>
</dbReference>
<keyword evidence="3" id="KW-0067">ATP-binding</keyword>
<feature type="domain" description="Biotin carboxylation" evidence="5">
    <location>
        <begin position="1"/>
        <end position="68"/>
    </location>
</feature>
<dbReference type="InterPro" id="IPR011764">
    <property type="entry name" value="Biotin_carboxylation_dom"/>
</dbReference>
<dbReference type="SUPFAM" id="SSF51246">
    <property type="entry name" value="Rudiment single hybrid motif"/>
    <property type="match status" value="1"/>
</dbReference>
<dbReference type="Gene3D" id="3.30.470.20">
    <property type="entry name" value="ATP-grasp fold, B domain"/>
    <property type="match status" value="1"/>
</dbReference>
<evidence type="ECO:0000259" key="5">
    <source>
        <dbReference type="PROSITE" id="PS50979"/>
    </source>
</evidence>
<evidence type="ECO:0000313" key="7">
    <source>
        <dbReference type="Proteomes" id="UP000623215"/>
    </source>
</evidence>
<protein>
    <submittedName>
        <fullName evidence="6">Acetyl-CoA carboxylase biotin carboxylase subunit</fullName>
        <ecNumber evidence="6">6.4.1.1</ecNumber>
    </submittedName>
</protein>
<dbReference type="AlphaFoldDB" id="A0A832ZY90"/>
<reference evidence="6" key="1">
    <citation type="journal article" date="2020" name="ISME J.">
        <title>Gammaproteobacteria mediating utilization of methyl-, sulfur- and petroleum organic compounds in deep ocean hydrothermal plumes.</title>
        <authorList>
            <person name="Zhou Z."/>
            <person name="Liu Y."/>
            <person name="Pan J."/>
            <person name="Cron B.R."/>
            <person name="Toner B.M."/>
            <person name="Anantharaman K."/>
            <person name="Breier J.A."/>
            <person name="Dick G.J."/>
            <person name="Li M."/>
        </authorList>
    </citation>
    <scope>NUCLEOTIDE SEQUENCE</scope>
    <source>
        <strain evidence="6">SZUA-1534</strain>
    </source>
</reference>
<comment type="caution">
    <text evidence="6">The sequence shown here is derived from an EMBL/GenBank/DDBJ whole genome shotgun (WGS) entry which is preliminary data.</text>
</comment>
<evidence type="ECO:0000256" key="1">
    <source>
        <dbReference type="ARBA" id="ARBA00022598"/>
    </source>
</evidence>
<dbReference type="EC" id="6.4.1.1" evidence="6"/>
<dbReference type="SMART" id="SM00878">
    <property type="entry name" value="Biotin_carb_C"/>
    <property type="match status" value="1"/>
</dbReference>
<keyword evidence="1 6" id="KW-0436">Ligase</keyword>
<name>A0A832ZY90_9EURY</name>
<accession>A0A832ZY90</accession>
<dbReference type="PROSITE" id="PS50979">
    <property type="entry name" value="BC"/>
    <property type="match status" value="1"/>
</dbReference>
<dbReference type="InterPro" id="IPR005482">
    <property type="entry name" value="Biotin_COase_C"/>
</dbReference>
<dbReference type="Pfam" id="PF02785">
    <property type="entry name" value="Biotin_carb_C"/>
    <property type="match status" value="1"/>
</dbReference>
<evidence type="ECO:0000256" key="4">
    <source>
        <dbReference type="ARBA" id="ARBA00022842"/>
    </source>
</evidence>
<evidence type="ECO:0000256" key="2">
    <source>
        <dbReference type="ARBA" id="ARBA00022741"/>
    </source>
</evidence>
<dbReference type="PANTHER" id="PTHR48095:SF2">
    <property type="entry name" value="BIOTIN CARBOXYLASE, CHLOROPLASTIC"/>
    <property type="match status" value="1"/>
</dbReference>
<dbReference type="InterPro" id="IPR051602">
    <property type="entry name" value="ACC_Biotin_Carboxylase"/>
</dbReference>
<proteinExistence type="predicted"/>
<organism evidence="6 7">
    <name type="scientific">Methanothermococcus okinawensis</name>
    <dbReference type="NCBI Taxonomy" id="155863"/>
    <lineage>
        <taxon>Archaea</taxon>
        <taxon>Methanobacteriati</taxon>
        <taxon>Methanobacteriota</taxon>
        <taxon>Methanomada group</taxon>
        <taxon>Methanococci</taxon>
        <taxon>Methanococcales</taxon>
        <taxon>Methanococcaceae</taxon>
        <taxon>Methanothermococcus</taxon>
    </lineage>
</organism>
<feature type="non-terminal residue" evidence="6">
    <location>
        <position position="1"/>
    </location>
</feature>
<dbReference type="GO" id="GO:0005524">
    <property type="term" value="F:ATP binding"/>
    <property type="evidence" value="ECO:0007669"/>
    <property type="project" value="UniProtKB-KW"/>
</dbReference>
<dbReference type="InterPro" id="IPR011054">
    <property type="entry name" value="Rudment_hybrid_motif"/>
</dbReference>
<keyword evidence="2" id="KW-0547">Nucleotide-binding</keyword>
<evidence type="ECO:0000313" key="6">
    <source>
        <dbReference type="EMBL" id="HIQ32366.1"/>
    </source>
</evidence>
<sequence length="126" mass="14759">PPYYDSMIAKLITYGRDREEAIARMRRALKEYIILGVSTNIPFHRAVMEEEDFKKGNISTHYIEDHKEYLREKIRKYALEAMDLEKLFEEKVLHDSKKIVALAGGLNAYITSVVNRNKLNHKYPGE</sequence>
<evidence type="ECO:0000256" key="3">
    <source>
        <dbReference type="ARBA" id="ARBA00022840"/>
    </source>
</evidence>